<keyword evidence="3" id="KW-1185">Reference proteome</keyword>
<dbReference type="InterPro" id="IPR036397">
    <property type="entry name" value="RNaseH_sf"/>
</dbReference>
<organism evidence="2 3">
    <name type="scientific">Cajanus cajan</name>
    <name type="common">Pigeon pea</name>
    <name type="synonym">Cajanus indicus</name>
    <dbReference type="NCBI Taxonomy" id="3821"/>
    <lineage>
        <taxon>Eukaryota</taxon>
        <taxon>Viridiplantae</taxon>
        <taxon>Streptophyta</taxon>
        <taxon>Embryophyta</taxon>
        <taxon>Tracheophyta</taxon>
        <taxon>Spermatophyta</taxon>
        <taxon>Magnoliopsida</taxon>
        <taxon>eudicotyledons</taxon>
        <taxon>Gunneridae</taxon>
        <taxon>Pentapetalae</taxon>
        <taxon>rosids</taxon>
        <taxon>fabids</taxon>
        <taxon>Fabales</taxon>
        <taxon>Fabaceae</taxon>
        <taxon>Papilionoideae</taxon>
        <taxon>50 kb inversion clade</taxon>
        <taxon>NPAAA clade</taxon>
        <taxon>indigoferoid/millettioid clade</taxon>
        <taxon>Phaseoleae</taxon>
        <taxon>Cajanus</taxon>
    </lineage>
</organism>
<dbReference type="Pfam" id="PF25597">
    <property type="entry name" value="SH3_retrovirus"/>
    <property type="match status" value="1"/>
</dbReference>
<dbReference type="InterPro" id="IPR001584">
    <property type="entry name" value="Integrase_cat-core"/>
</dbReference>
<dbReference type="Gramene" id="C.cajan_14046.t">
    <property type="protein sequence ID" value="C.cajan_14046.t.cds1"/>
    <property type="gene ID" value="C.cajan_14046"/>
</dbReference>
<dbReference type="PANTHER" id="PTHR42648:SF26">
    <property type="entry name" value="INTEGRASE CATALYTIC DOMAIN-CONTAINING PROTEIN"/>
    <property type="match status" value="1"/>
</dbReference>
<dbReference type="PROSITE" id="PS50994">
    <property type="entry name" value="INTEGRASE"/>
    <property type="match status" value="1"/>
</dbReference>
<evidence type="ECO:0000259" key="1">
    <source>
        <dbReference type="PROSITE" id="PS50994"/>
    </source>
</evidence>
<dbReference type="AlphaFoldDB" id="A0A151SW77"/>
<protein>
    <submittedName>
        <fullName evidence="2">Retrovirus-related Pol polyprotein from transposon TNT 1-94</fullName>
    </submittedName>
</protein>
<dbReference type="GO" id="GO:0015074">
    <property type="term" value="P:DNA integration"/>
    <property type="evidence" value="ECO:0007669"/>
    <property type="project" value="InterPro"/>
</dbReference>
<dbReference type="Gene3D" id="3.30.420.10">
    <property type="entry name" value="Ribonuclease H-like superfamily/Ribonuclease H"/>
    <property type="match status" value="1"/>
</dbReference>
<gene>
    <name evidence="2" type="ORF">KK1_014469</name>
</gene>
<sequence>MSKAHQLPFTDSTTEYNTPLQLVFSDIWGPSPVASSSGARYYIIFIDAFSKYSWIFLLHTKSQAFDAFNKFKTNVELQLGYRLKAIQTDNAKEYLKFTKYLTENGIQHRLSCPHTHEQNGRPERKHRHITETSLTLLANASLPLHFWGEAFLTATTLINLLPTPSLQNISPYQILFHKPPDYNFLKTFGCGCYPLLRPYNQHKLDFKSHQCLFLGYSNQHKGYKCLSPTGKCYISRHVKFNESFFPYKHSPNPFLSSSILDIYTSHPSPPLTVLIPTVDNNSHENCNIASTTNATIVVPNDDANTINPIVPVSSSITDTGSTVLQSRTNAHSMTTHAKAGIFRPKIYTAKATDHIYDSTIEPHTVKEALSKPEWCQAMKEEYEALIKNNTWTLVDLPPGCKEIGCKWVFKSKLMQMVVFKNTKHVL</sequence>
<dbReference type="Proteomes" id="UP000075243">
    <property type="component" value="Chromosome 10"/>
</dbReference>
<dbReference type="InterPro" id="IPR039537">
    <property type="entry name" value="Retrotran_Ty1/copia-like"/>
</dbReference>
<name>A0A151SW77_CAJCA</name>
<evidence type="ECO:0000313" key="3">
    <source>
        <dbReference type="Proteomes" id="UP000075243"/>
    </source>
</evidence>
<accession>A0A151SW77</accession>
<dbReference type="InterPro" id="IPR057670">
    <property type="entry name" value="SH3_retrovirus"/>
</dbReference>
<dbReference type="PANTHER" id="PTHR42648">
    <property type="entry name" value="TRANSPOSASE, PUTATIVE-RELATED"/>
    <property type="match status" value="1"/>
</dbReference>
<dbReference type="InterPro" id="IPR012337">
    <property type="entry name" value="RNaseH-like_sf"/>
</dbReference>
<reference evidence="2 3" key="1">
    <citation type="journal article" date="2012" name="Nat. Biotechnol.">
        <title>Draft genome sequence of pigeonpea (Cajanus cajan), an orphan legume crop of resource-poor farmers.</title>
        <authorList>
            <person name="Varshney R.K."/>
            <person name="Chen W."/>
            <person name="Li Y."/>
            <person name="Bharti A.K."/>
            <person name="Saxena R.K."/>
            <person name="Schlueter J.A."/>
            <person name="Donoghue M.T."/>
            <person name="Azam S."/>
            <person name="Fan G."/>
            <person name="Whaley A.M."/>
            <person name="Farmer A.D."/>
            <person name="Sheridan J."/>
            <person name="Iwata A."/>
            <person name="Tuteja R."/>
            <person name="Penmetsa R.V."/>
            <person name="Wu W."/>
            <person name="Upadhyaya H.D."/>
            <person name="Yang S.P."/>
            <person name="Shah T."/>
            <person name="Saxena K.B."/>
            <person name="Michael T."/>
            <person name="McCombie W.R."/>
            <person name="Yang B."/>
            <person name="Zhang G."/>
            <person name="Yang H."/>
            <person name="Wang J."/>
            <person name="Spillane C."/>
            <person name="Cook D.R."/>
            <person name="May G.D."/>
            <person name="Xu X."/>
            <person name="Jackson S.A."/>
        </authorList>
    </citation>
    <scope>NUCLEOTIDE SEQUENCE [LARGE SCALE GENOMIC DNA]</scope>
    <source>
        <strain evidence="3">cv. Asha</strain>
    </source>
</reference>
<dbReference type="EMBL" id="CM003612">
    <property type="protein sequence ID" value="KYP59043.1"/>
    <property type="molecule type" value="Genomic_DNA"/>
</dbReference>
<evidence type="ECO:0000313" key="2">
    <source>
        <dbReference type="EMBL" id="KYP59043.1"/>
    </source>
</evidence>
<dbReference type="GO" id="GO:0003676">
    <property type="term" value="F:nucleic acid binding"/>
    <property type="evidence" value="ECO:0007669"/>
    <property type="project" value="InterPro"/>
</dbReference>
<dbReference type="Pfam" id="PF00665">
    <property type="entry name" value="rve"/>
    <property type="match status" value="1"/>
</dbReference>
<proteinExistence type="predicted"/>
<dbReference type="SUPFAM" id="SSF53098">
    <property type="entry name" value="Ribonuclease H-like"/>
    <property type="match status" value="1"/>
</dbReference>
<feature type="domain" description="Integrase catalytic" evidence="1">
    <location>
        <begin position="15"/>
        <end position="179"/>
    </location>
</feature>